<dbReference type="Proteomes" id="UP000198238">
    <property type="component" value="Chromosome"/>
</dbReference>
<feature type="domain" description="DUF4124" evidence="3">
    <location>
        <begin position="15"/>
        <end position="68"/>
    </location>
</feature>
<evidence type="ECO:0000313" key="5">
    <source>
        <dbReference type="Proteomes" id="UP000198238"/>
    </source>
</evidence>
<name>A0A220S439_9NEIS</name>
<dbReference type="AlphaFoldDB" id="A0A220S439"/>
<feature type="compositionally biased region" description="Basic and acidic residues" evidence="1">
    <location>
        <begin position="64"/>
        <end position="74"/>
    </location>
</feature>
<dbReference type="RefSeq" id="WP_089036954.1">
    <property type="nucleotide sequence ID" value="NZ_CP022278.1"/>
</dbReference>
<keyword evidence="2" id="KW-0732">Signal</keyword>
<feature type="compositionally biased region" description="Basic and acidic residues" evidence="1">
    <location>
        <begin position="99"/>
        <end position="109"/>
    </location>
</feature>
<evidence type="ECO:0000313" key="4">
    <source>
        <dbReference type="EMBL" id="ASK28264.1"/>
    </source>
</evidence>
<proteinExistence type="predicted"/>
<keyword evidence="5" id="KW-1185">Reference proteome</keyword>
<dbReference type="InterPro" id="IPR025392">
    <property type="entry name" value="DUF4124"/>
</dbReference>
<dbReference type="KEGG" id="nei:BG910_11445"/>
<evidence type="ECO:0000256" key="2">
    <source>
        <dbReference type="SAM" id="SignalP"/>
    </source>
</evidence>
<evidence type="ECO:0000259" key="3">
    <source>
        <dbReference type="Pfam" id="PF13511"/>
    </source>
</evidence>
<sequence>MKQTLKPSACAFFAALALSQPLAAAAAVYSCTDVAGKTVYTAEANGGCKSESLRGISSYKGGEYRLESSSDKPAKARKSKAKPKADKPKKAKKTAGNAEKSDRPSEKGRGFRTFSSKK</sequence>
<feature type="chain" id="PRO_5043870486" description="DUF4124 domain-containing protein" evidence="2">
    <location>
        <begin position="27"/>
        <end position="118"/>
    </location>
</feature>
<dbReference type="PROSITE" id="PS51257">
    <property type="entry name" value="PROKAR_LIPOPROTEIN"/>
    <property type="match status" value="1"/>
</dbReference>
<dbReference type="EMBL" id="CP022278">
    <property type="protein sequence ID" value="ASK28264.1"/>
    <property type="molecule type" value="Genomic_DNA"/>
</dbReference>
<evidence type="ECO:0000256" key="1">
    <source>
        <dbReference type="SAM" id="MobiDB-lite"/>
    </source>
</evidence>
<organism evidence="4 5">
    <name type="scientific">Neisseria chenwenguii</name>
    <dbReference type="NCBI Taxonomy" id="1853278"/>
    <lineage>
        <taxon>Bacteria</taxon>
        <taxon>Pseudomonadati</taxon>
        <taxon>Pseudomonadota</taxon>
        <taxon>Betaproteobacteria</taxon>
        <taxon>Neisseriales</taxon>
        <taxon>Neisseriaceae</taxon>
        <taxon>Neisseria</taxon>
    </lineage>
</organism>
<feature type="region of interest" description="Disordered" evidence="1">
    <location>
        <begin position="64"/>
        <end position="118"/>
    </location>
</feature>
<gene>
    <name evidence="4" type="ORF">BG910_11445</name>
</gene>
<dbReference type="Pfam" id="PF13511">
    <property type="entry name" value="DUF4124"/>
    <property type="match status" value="1"/>
</dbReference>
<accession>A0A220S439</accession>
<reference evidence="4 5" key="1">
    <citation type="submission" date="2017-06" db="EMBL/GenBank/DDBJ databases">
        <title>Neisseria chenwenguii sp. nov., isolated from the intestinal contents of Tibetan Plateau Pika in Yushu, Qinghai Province, China.</title>
        <authorList>
            <person name="Zhang G."/>
        </authorList>
    </citation>
    <scope>NUCLEOTIDE SEQUENCE [LARGE SCALE GENOMIC DNA]</scope>
    <source>
        <strain evidence="4 5">10023</strain>
    </source>
</reference>
<protein>
    <recommendedName>
        <fullName evidence="3">DUF4124 domain-containing protein</fullName>
    </recommendedName>
</protein>
<feature type="signal peptide" evidence="2">
    <location>
        <begin position="1"/>
        <end position="26"/>
    </location>
</feature>